<name>A0A1H5SK53_9ACTN</name>
<feature type="domain" description="MurNAc-LAA" evidence="3">
    <location>
        <begin position="177"/>
        <end position="305"/>
    </location>
</feature>
<feature type="region of interest" description="Disordered" evidence="2">
    <location>
        <begin position="43"/>
        <end position="84"/>
    </location>
</feature>
<evidence type="ECO:0000256" key="2">
    <source>
        <dbReference type="SAM" id="MobiDB-lite"/>
    </source>
</evidence>
<evidence type="ECO:0000313" key="5">
    <source>
        <dbReference type="Proteomes" id="UP000236754"/>
    </source>
</evidence>
<dbReference type="SMART" id="SM00646">
    <property type="entry name" value="Ami_3"/>
    <property type="match status" value="1"/>
</dbReference>
<dbReference type="GO" id="GO:0030288">
    <property type="term" value="C:outer membrane-bounded periplasmic space"/>
    <property type="evidence" value="ECO:0007669"/>
    <property type="project" value="TreeGrafter"/>
</dbReference>
<dbReference type="PANTHER" id="PTHR30404:SF0">
    <property type="entry name" value="N-ACETYLMURAMOYL-L-ALANINE AMIDASE AMIC"/>
    <property type="match status" value="1"/>
</dbReference>
<keyword evidence="5" id="KW-1185">Reference proteome</keyword>
<dbReference type="Proteomes" id="UP000236754">
    <property type="component" value="Unassembled WGS sequence"/>
</dbReference>
<dbReference type="RefSeq" id="WP_103883601.1">
    <property type="nucleotide sequence ID" value="NZ_FNVU01000001.1"/>
</dbReference>
<sequence>MARAYRVAGVFSNGSHGGGRRGGFVAAAVVAAVVLLGGCGAAGPDTGSDGTKSTGSAVGADGKNAGSAGASTPAATPSSATPSAETLPLAGKVVALDPGHNPTNYQHTKEINRLVDIGTNRKECDTTGTETNSGYPEASYTLDVSRRVRAILAARGAKVVLTQDGDRPYGPCVDERARIGNDAHADVALSIHADGAPAGAHGFHVIAPESLHSGGADTRKIAAPSLRLATTLRTHFKAATGEPFANYLGGGKGLMVRGDLGGLNLSTVPKVFIECGNMRNKQDAKSLTSAAWRQRAAQGIADGLTAFLEGSPAGPAEGKR</sequence>
<reference evidence="4 5" key="1">
    <citation type="submission" date="2016-10" db="EMBL/GenBank/DDBJ databases">
        <authorList>
            <person name="de Groot N.N."/>
        </authorList>
    </citation>
    <scope>NUCLEOTIDE SEQUENCE [LARGE SCALE GENOMIC DNA]</scope>
    <source>
        <strain evidence="4 5">CGMCC 4.2023</strain>
    </source>
</reference>
<dbReference type="CDD" id="cd02696">
    <property type="entry name" value="MurNAc-LAA"/>
    <property type="match status" value="1"/>
</dbReference>
<evidence type="ECO:0000313" key="4">
    <source>
        <dbReference type="EMBL" id="SEF51012.1"/>
    </source>
</evidence>
<evidence type="ECO:0000256" key="1">
    <source>
        <dbReference type="ARBA" id="ARBA00022801"/>
    </source>
</evidence>
<dbReference type="Gene3D" id="3.40.630.40">
    <property type="entry name" value="Zn-dependent exopeptidases"/>
    <property type="match status" value="1"/>
</dbReference>
<feature type="compositionally biased region" description="Low complexity" evidence="2">
    <location>
        <begin position="65"/>
        <end position="84"/>
    </location>
</feature>
<gene>
    <name evidence="4" type="ORF">SAMN05216223_101169</name>
</gene>
<evidence type="ECO:0000259" key="3">
    <source>
        <dbReference type="SMART" id="SM00646"/>
    </source>
</evidence>
<dbReference type="OrthoDB" id="3268878at2"/>
<dbReference type="GO" id="GO:0009253">
    <property type="term" value="P:peptidoglycan catabolic process"/>
    <property type="evidence" value="ECO:0007669"/>
    <property type="project" value="InterPro"/>
</dbReference>
<dbReference type="SUPFAM" id="SSF53187">
    <property type="entry name" value="Zn-dependent exopeptidases"/>
    <property type="match status" value="1"/>
</dbReference>
<accession>A0A1H5SK53</accession>
<keyword evidence="1" id="KW-0378">Hydrolase</keyword>
<dbReference type="InterPro" id="IPR050695">
    <property type="entry name" value="N-acetylmuramoyl_amidase_3"/>
</dbReference>
<dbReference type="GO" id="GO:0008745">
    <property type="term" value="F:N-acetylmuramoyl-L-alanine amidase activity"/>
    <property type="evidence" value="ECO:0007669"/>
    <property type="project" value="InterPro"/>
</dbReference>
<protein>
    <submittedName>
        <fullName evidence="4">N-acetylmuramoyl-L-alanine amidase</fullName>
    </submittedName>
</protein>
<proteinExistence type="predicted"/>
<dbReference type="PANTHER" id="PTHR30404">
    <property type="entry name" value="N-ACETYLMURAMOYL-L-ALANINE AMIDASE"/>
    <property type="match status" value="1"/>
</dbReference>
<dbReference type="InterPro" id="IPR002508">
    <property type="entry name" value="MurNAc-LAA_cat"/>
</dbReference>
<organism evidence="4 5">
    <name type="scientific">Actinacidiphila yanglinensis</name>
    <dbReference type="NCBI Taxonomy" id="310779"/>
    <lineage>
        <taxon>Bacteria</taxon>
        <taxon>Bacillati</taxon>
        <taxon>Actinomycetota</taxon>
        <taxon>Actinomycetes</taxon>
        <taxon>Kitasatosporales</taxon>
        <taxon>Streptomycetaceae</taxon>
        <taxon>Actinacidiphila</taxon>
    </lineage>
</organism>
<dbReference type="AlphaFoldDB" id="A0A1H5SK53"/>
<dbReference type="EMBL" id="FNVU01000001">
    <property type="protein sequence ID" value="SEF51012.1"/>
    <property type="molecule type" value="Genomic_DNA"/>
</dbReference>
<dbReference type="Pfam" id="PF01520">
    <property type="entry name" value="Amidase_3"/>
    <property type="match status" value="1"/>
</dbReference>